<evidence type="ECO:0000256" key="2">
    <source>
        <dbReference type="ARBA" id="ARBA00006621"/>
    </source>
</evidence>
<keyword evidence="5 8" id="KW-0507">mRNA processing</keyword>
<organism evidence="11">
    <name type="scientific">Medicago disciformis</name>
    <dbReference type="NCBI Taxonomy" id="70943"/>
    <lineage>
        <taxon>Eukaryota</taxon>
        <taxon>Viridiplantae</taxon>
        <taxon>Streptophyta</taxon>
        <taxon>Embryophyta</taxon>
        <taxon>Tracheophyta</taxon>
        <taxon>Spermatophyta</taxon>
        <taxon>Magnoliopsida</taxon>
        <taxon>eudicotyledons</taxon>
        <taxon>Gunneridae</taxon>
        <taxon>Pentapetalae</taxon>
        <taxon>rosids</taxon>
        <taxon>fabids</taxon>
        <taxon>Fabales</taxon>
        <taxon>Fabaceae</taxon>
        <taxon>Papilionoideae</taxon>
        <taxon>50 kb inversion clade</taxon>
        <taxon>NPAAA clade</taxon>
        <taxon>Hologalegina</taxon>
        <taxon>IRL clade</taxon>
        <taxon>Trifolieae</taxon>
        <taxon>Medicago</taxon>
    </lineage>
</organism>
<reference evidence="11" key="1">
    <citation type="journal article" date="2020" name="Ecol. Evol.">
        <title>Caught in the Act: Variation in plastid genome inverted repeat expansion within and between populations of Medicago minima.</title>
        <authorList>
            <person name="Choi I.S."/>
            <person name="Jansen R."/>
            <person name="Ruhlman T."/>
        </authorList>
    </citation>
    <scope>NUCLEOTIDE SEQUENCE</scope>
</reference>
<dbReference type="GO" id="GO:0008033">
    <property type="term" value="P:tRNA processing"/>
    <property type="evidence" value="ECO:0007669"/>
    <property type="project" value="UniProtKB-KW"/>
</dbReference>
<dbReference type="GO" id="GO:0006397">
    <property type="term" value="P:mRNA processing"/>
    <property type="evidence" value="ECO:0007669"/>
    <property type="project" value="UniProtKB-KW"/>
</dbReference>
<keyword evidence="6 8" id="KW-0819">tRNA processing</keyword>
<feature type="domain" description="Maturase MatK N-terminal" evidence="10">
    <location>
        <begin position="5"/>
        <end position="321"/>
    </location>
</feature>
<evidence type="ECO:0000313" key="11">
    <source>
        <dbReference type="EMBL" id="QSJ48357.1"/>
    </source>
</evidence>
<comment type="subcellular location">
    <subcellularLocation>
        <location evidence="1 8">Plastid</location>
        <location evidence="1 8">Chloroplast</location>
    </subcellularLocation>
</comment>
<evidence type="ECO:0000256" key="7">
    <source>
        <dbReference type="ARBA" id="ARBA00022884"/>
    </source>
</evidence>
<comment type="similarity">
    <text evidence="2 8">Belongs to the intron maturase 2 family. MatK subfamily.</text>
</comment>
<dbReference type="PANTHER" id="PTHR34811">
    <property type="entry name" value="MATURASE K"/>
    <property type="match status" value="1"/>
</dbReference>
<evidence type="ECO:0000256" key="1">
    <source>
        <dbReference type="ARBA" id="ARBA00004229"/>
    </source>
</evidence>
<keyword evidence="4 11" id="KW-0934">Plastid</keyword>
<dbReference type="Pfam" id="PF01824">
    <property type="entry name" value="MatK_N"/>
    <property type="match status" value="1"/>
</dbReference>
<keyword evidence="7 8" id="KW-0694">RNA-binding</keyword>
<dbReference type="GO" id="GO:0003723">
    <property type="term" value="F:RNA binding"/>
    <property type="evidence" value="ECO:0007669"/>
    <property type="project" value="UniProtKB-KW"/>
</dbReference>
<keyword evidence="3" id="KW-0150">Chloroplast</keyword>
<evidence type="ECO:0000256" key="3">
    <source>
        <dbReference type="ARBA" id="ARBA00022528"/>
    </source>
</evidence>
<feature type="domain" description="Domain X" evidence="9">
    <location>
        <begin position="349"/>
        <end position="459"/>
    </location>
</feature>
<dbReference type="AlphaFoldDB" id="A0A898N5P5"/>
<evidence type="ECO:0000256" key="5">
    <source>
        <dbReference type="ARBA" id="ARBA00022664"/>
    </source>
</evidence>
<dbReference type="EMBL" id="MT584348">
    <property type="protein sequence ID" value="QSJ48357.1"/>
    <property type="molecule type" value="Genomic_DNA"/>
</dbReference>
<dbReference type="Pfam" id="PF01348">
    <property type="entry name" value="Intron_maturas2"/>
    <property type="match status" value="1"/>
</dbReference>
<evidence type="ECO:0000256" key="6">
    <source>
        <dbReference type="ARBA" id="ARBA00022694"/>
    </source>
</evidence>
<dbReference type="InterPro" id="IPR024942">
    <property type="entry name" value="Maturase_MatK_N"/>
</dbReference>
<protein>
    <recommendedName>
        <fullName evidence="8">Maturase K</fullName>
    </recommendedName>
    <alternativeName>
        <fullName evidence="8">Intron maturase</fullName>
    </alternativeName>
</protein>
<dbReference type="PANTHER" id="PTHR34811:SF1">
    <property type="entry name" value="MATURASE K"/>
    <property type="match status" value="1"/>
</dbReference>
<dbReference type="InterPro" id="IPR002866">
    <property type="entry name" value="Maturase_MatK"/>
</dbReference>
<evidence type="ECO:0000259" key="10">
    <source>
        <dbReference type="Pfam" id="PF01824"/>
    </source>
</evidence>
<accession>A0A898N5P5</accession>
<dbReference type="RefSeq" id="YP_010173103.1">
    <property type="nucleotide sequence ID" value="NC_057655.1"/>
</dbReference>
<dbReference type="GO" id="GO:0008380">
    <property type="term" value="P:RNA splicing"/>
    <property type="evidence" value="ECO:0007669"/>
    <property type="project" value="UniProtKB-UniRule"/>
</dbReference>
<sequence>MKMKKKYQVYLEQARSRQKDFLYPLLFREYIYGLAFTQNFKRSIFVENVGSDSKYSLLIVKRLITRMYQQNHLIILANDCNKNPFWGYNENFYSQIISEGFAIVVEIPFFLELSSSLEEEEIIKSYKNLRSIHSIFPFLEDKFTHLNYVSDIRIPYPIHLEILVQILRYSVKDAPFFHLLRLFLYNFSNCKSNRRLFLFLYNFYVCEYESIFLFLRNKSSHLRLKSFSVFFERIFFYAKREHLVEVFAKDFSYTLTFFKDPLIHYVRYQGKCILASKNSPFLMNKWKHYFINLWQGFFYVWSQPRTININELSEYSFQLLGYFLNVQVNHSVVRSQMLQNTFLIEIFSKKVDIIVPIIPLIRYLAKAKFCNVLGHPISKPVWADSSDFDIIERFLRICSNLCYYYNGSSKKKGLYQIKYILRLSCIKTLACKHKTTVRAFLNRSGSEELLEGFFTEEDAILPIIGVMNAIHSLILDPDSSTSQRINTNRVWYLDILFSNDLFNDE</sequence>
<reference evidence="11" key="2">
    <citation type="submission" date="2020-06" db="EMBL/GenBank/DDBJ databases">
        <authorList>
            <person name="Choi I.-S."/>
            <person name="Jansen R."/>
            <person name="Ruhlman T."/>
        </authorList>
    </citation>
    <scope>NUCLEOTIDE SEQUENCE</scope>
</reference>
<dbReference type="GeneID" id="67282971"/>
<gene>
    <name evidence="8 11" type="primary">matK</name>
</gene>
<name>A0A898N5P5_9FABA</name>
<proteinExistence type="inferred from homology"/>
<evidence type="ECO:0000256" key="4">
    <source>
        <dbReference type="ARBA" id="ARBA00022640"/>
    </source>
</evidence>
<geneLocation type="plastid" evidence="11"/>
<evidence type="ECO:0000259" key="9">
    <source>
        <dbReference type="Pfam" id="PF01348"/>
    </source>
</evidence>
<comment type="function">
    <text evidence="8">Usually encoded in the trnK tRNA gene intron. Probably assists in splicing its own and other chloroplast group II introns.</text>
</comment>
<evidence type="ECO:0000256" key="8">
    <source>
        <dbReference type="HAMAP-Rule" id="MF_01390"/>
    </source>
</evidence>
<dbReference type="HAMAP" id="MF_01390">
    <property type="entry name" value="MatK"/>
    <property type="match status" value="1"/>
</dbReference>
<dbReference type="InterPro" id="IPR024937">
    <property type="entry name" value="Domain_X"/>
</dbReference>
<dbReference type="GO" id="GO:0009507">
    <property type="term" value="C:chloroplast"/>
    <property type="evidence" value="ECO:0007669"/>
    <property type="project" value="UniProtKB-SubCell"/>
</dbReference>